<evidence type="ECO:0000256" key="1">
    <source>
        <dbReference type="ARBA" id="ARBA00004948"/>
    </source>
</evidence>
<dbReference type="Pfam" id="PF02581">
    <property type="entry name" value="TMP-TENI"/>
    <property type="match status" value="1"/>
</dbReference>
<dbReference type="GO" id="GO:0004789">
    <property type="term" value="F:thiamine-phosphate diphosphorylase activity"/>
    <property type="evidence" value="ECO:0007669"/>
    <property type="project" value="TreeGrafter"/>
</dbReference>
<dbReference type="PANTHER" id="PTHR20857">
    <property type="entry name" value="THIAMINE-PHOSPHATE PYROPHOSPHORYLASE"/>
    <property type="match status" value="1"/>
</dbReference>
<reference evidence="4 5" key="1">
    <citation type="journal article" date="2017" name="Front. Microbiol.">
        <title>Comparative Genomic Analysis of the Class Epsilonproteobacteria and Proposed Reclassification to Epsilonbacteraeota (phyl. nov.).</title>
        <authorList>
            <person name="Waite D.W."/>
            <person name="Vanwonterghem I."/>
            <person name="Rinke C."/>
            <person name="Parks D.H."/>
            <person name="Zhang Y."/>
            <person name="Takai K."/>
            <person name="Sievert S.M."/>
            <person name="Simon J."/>
            <person name="Campbell B.J."/>
            <person name="Hanson T.E."/>
            <person name="Woyke T."/>
            <person name="Klotz M.G."/>
            <person name="Hugenholtz P."/>
        </authorList>
    </citation>
    <scope>NUCLEOTIDE SEQUENCE [LARGE SCALE GENOMIC DNA]</scope>
    <source>
        <strain evidence="4">UBA11420</strain>
    </source>
</reference>
<comment type="pathway">
    <text evidence="1">Cofactor biosynthesis; thiamine diphosphate biosynthesis.</text>
</comment>
<keyword evidence="2" id="KW-0784">Thiamine biosynthesis</keyword>
<dbReference type="EMBL" id="DLUG01000046">
    <property type="protein sequence ID" value="DAB37062.1"/>
    <property type="molecule type" value="Genomic_DNA"/>
</dbReference>
<evidence type="ECO:0000256" key="2">
    <source>
        <dbReference type="ARBA" id="ARBA00022977"/>
    </source>
</evidence>
<dbReference type="GO" id="GO:0009228">
    <property type="term" value="P:thiamine biosynthetic process"/>
    <property type="evidence" value="ECO:0007669"/>
    <property type="project" value="UniProtKB-KW"/>
</dbReference>
<dbReference type="InterPro" id="IPR013785">
    <property type="entry name" value="Aldolase_TIM"/>
</dbReference>
<name>A0A2D3W6T6_9BACT</name>
<comment type="caution">
    <text evidence="4">The sequence shown here is derived from an EMBL/GenBank/DDBJ whole genome shotgun (WGS) entry which is preliminary data.</text>
</comment>
<evidence type="ECO:0000259" key="3">
    <source>
        <dbReference type="Pfam" id="PF02581"/>
    </source>
</evidence>
<dbReference type="PANTHER" id="PTHR20857:SF15">
    <property type="entry name" value="THIAMINE-PHOSPHATE SYNTHASE"/>
    <property type="match status" value="1"/>
</dbReference>
<dbReference type="SUPFAM" id="SSF51391">
    <property type="entry name" value="Thiamin phosphate synthase"/>
    <property type="match status" value="1"/>
</dbReference>
<organism evidence="4 5">
    <name type="scientific">Sulfurospirillum cavolei</name>
    <dbReference type="NCBI Taxonomy" id="366522"/>
    <lineage>
        <taxon>Bacteria</taxon>
        <taxon>Pseudomonadati</taxon>
        <taxon>Campylobacterota</taxon>
        <taxon>Epsilonproteobacteria</taxon>
        <taxon>Campylobacterales</taxon>
        <taxon>Sulfurospirillaceae</taxon>
        <taxon>Sulfurospirillum</taxon>
    </lineage>
</organism>
<dbReference type="CDD" id="cd00564">
    <property type="entry name" value="TMP_TenI"/>
    <property type="match status" value="1"/>
</dbReference>
<dbReference type="GO" id="GO:0005737">
    <property type="term" value="C:cytoplasm"/>
    <property type="evidence" value="ECO:0007669"/>
    <property type="project" value="TreeGrafter"/>
</dbReference>
<evidence type="ECO:0000313" key="5">
    <source>
        <dbReference type="Proteomes" id="UP000231638"/>
    </source>
</evidence>
<dbReference type="InterPro" id="IPR036206">
    <property type="entry name" value="ThiamineP_synth_sf"/>
</dbReference>
<dbReference type="Proteomes" id="UP000231638">
    <property type="component" value="Unassembled WGS sequence"/>
</dbReference>
<dbReference type="STRING" id="366522.GCA_001548055_01446"/>
<proteinExistence type="predicted"/>
<sequence>MLKRYLITDPLYYTSDAQICAQKLREITQKHRVDYLCLRDKHVVDYAVFATEVLALLPQNLYANVLLHGDYRLAHRLGVLGVHLPSNALHVVEEAKALGLFVVVSTHTLREAEEAQKNGADALTFSPIFESPGKGKPVGLEKLKEINDKISLKCFALGGIVKPAHVKACEALGVYGIASIRLFLD</sequence>
<protein>
    <submittedName>
        <fullName evidence="4">Thiamine phosphate synthase</fullName>
    </submittedName>
</protein>
<dbReference type="InterPro" id="IPR022998">
    <property type="entry name" value="ThiamineP_synth_TenI"/>
</dbReference>
<evidence type="ECO:0000313" key="4">
    <source>
        <dbReference type="EMBL" id="DAB37062.1"/>
    </source>
</evidence>
<dbReference type="Gene3D" id="3.20.20.70">
    <property type="entry name" value="Aldolase class I"/>
    <property type="match status" value="1"/>
</dbReference>
<feature type="domain" description="Thiamine phosphate synthase/TenI" evidence="3">
    <location>
        <begin position="5"/>
        <end position="181"/>
    </location>
</feature>
<accession>A0A2D3W6T6</accession>
<gene>
    <name evidence="4" type="ORF">CFH80_01480</name>
</gene>
<dbReference type="AlphaFoldDB" id="A0A2D3W6T6"/>